<feature type="compositionally biased region" description="Pro residues" evidence="4">
    <location>
        <begin position="138"/>
        <end position="149"/>
    </location>
</feature>
<sequence length="286" mass="31764">MNKQNKDLTTEAGGVKENIKKNRYKDILPYDQTRVTLLSDQGSSDYINASFIKGATEKRCYIATQGPLSHTVVDIWRMIWQYKVKIDESSPNADITIRTLSVQCRGDNACLYDDVEYLNQIQKPLLPTKTKTVELPKNKPPLSPRPSLPSPHKNMSDTYAVVNKTKPRLPPDNPTAATTSPAPPKTRHEYDNAEAVSTNRQPPGLDALYSMAKPKAQFPSSPNKQAAPPAFPLVPIYSTASPPPRTGVNAGLQERETYDTANSFNCRVGKPKGPRDPPFEWSQVET</sequence>
<keyword evidence="3" id="KW-0904">Protein phosphatase</keyword>
<name>A0A444UF27_ACIRT</name>
<protein>
    <recommendedName>
        <fullName evidence="1">protein-tyrosine-phosphatase</fullName>
        <ecNumber evidence="1">3.1.3.48</ecNumber>
    </recommendedName>
</protein>
<dbReference type="GO" id="GO:0005737">
    <property type="term" value="C:cytoplasm"/>
    <property type="evidence" value="ECO:0007669"/>
    <property type="project" value="TreeGrafter"/>
</dbReference>
<dbReference type="InterPro" id="IPR000242">
    <property type="entry name" value="PTP_cat"/>
</dbReference>
<evidence type="ECO:0000313" key="6">
    <source>
        <dbReference type="EMBL" id="RXM33774.1"/>
    </source>
</evidence>
<dbReference type="PRINTS" id="PR00700">
    <property type="entry name" value="PRTYPHPHTASE"/>
</dbReference>
<dbReference type="Proteomes" id="UP000289886">
    <property type="component" value="Unassembled WGS sequence"/>
</dbReference>
<dbReference type="GO" id="GO:0005634">
    <property type="term" value="C:nucleus"/>
    <property type="evidence" value="ECO:0007669"/>
    <property type="project" value="TreeGrafter"/>
</dbReference>
<evidence type="ECO:0000256" key="2">
    <source>
        <dbReference type="ARBA" id="ARBA00022801"/>
    </source>
</evidence>
<dbReference type="AlphaFoldDB" id="A0A444UF27"/>
<feature type="domain" description="Tyrosine-protein phosphatase" evidence="5">
    <location>
        <begin position="1"/>
        <end position="110"/>
    </location>
</feature>
<dbReference type="Pfam" id="PF00102">
    <property type="entry name" value="Y_phosphatase"/>
    <property type="match status" value="1"/>
</dbReference>
<proteinExistence type="predicted"/>
<dbReference type="SUPFAM" id="SSF52799">
    <property type="entry name" value="(Phosphotyrosine protein) phosphatases II"/>
    <property type="match status" value="1"/>
</dbReference>
<dbReference type="PANTHER" id="PTHR45983">
    <property type="entry name" value="TYROSINE PHOSPHATSE N18, PUTATIVE-RELATED"/>
    <property type="match status" value="1"/>
</dbReference>
<reference evidence="6 7" key="1">
    <citation type="submission" date="2019-01" db="EMBL/GenBank/DDBJ databases">
        <title>Draft Genome and Complete Hox-Cluster Characterization of the Sterlet Sturgeon (Acipenser ruthenus).</title>
        <authorList>
            <person name="Wei Q."/>
        </authorList>
    </citation>
    <scope>NUCLEOTIDE SEQUENCE [LARGE SCALE GENOMIC DNA]</scope>
    <source>
        <strain evidence="6">WHYD16114868_AA</strain>
        <tissue evidence="6">Blood</tissue>
    </source>
</reference>
<evidence type="ECO:0000256" key="1">
    <source>
        <dbReference type="ARBA" id="ARBA00013064"/>
    </source>
</evidence>
<accession>A0A444UF27</accession>
<evidence type="ECO:0000313" key="7">
    <source>
        <dbReference type="Proteomes" id="UP000289886"/>
    </source>
</evidence>
<dbReference type="InterPro" id="IPR029021">
    <property type="entry name" value="Prot-tyrosine_phosphatase-like"/>
</dbReference>
<feature type="region of interest" description="Disordered" evidence="4">
    <location>
        <begin position="129"/>
        <end position="201"/>
    </location>
</feature>
<dbReference type="InterPro" id="IPR047170">
    <property type="entry name" value="PTN12/18/22"/>
</dbReference>
<keyword evidence="7" id="KW-1185">Reference proteome</keyword>
<dbReference type="PANTHER" id="PTHR45983:SF4">
    <property type="entry name" value="TYROSINE-PROTEIN PHOSPHATASE NON-RECEPTOR TYPE 18"/>
    <property type="match status" value="1"/>
</dbReference>
<dbReference type="PROSITE" id="PS50055">
    <property type="entry name" value="TYR_PHOSPHATASE_PTP"/>
    <property type="match status" value="1"/>
</dbReference>
<dbReference type="GO" id="GO:0004726">
    <property type="term" value="F:non-membrane spanning protein tyrosine phosphatase activity"/>
    <property type="evidence" value="ECO:0007669"/>
    <property type="project" value="InterPro"/>
</dbReference>
<evidence type="ECO:0000256" key="3">
    <source>
        <dbReference type="ARBA" id="ARBA00022912"/>
    </source>
</evidence>
<dbReference type="Gene3D" id="3.90.190.10">
    <property type="entry name" value="Protein tyrosine phosphatase superfamily"/>
    <property type="match status" value="1"/>
</dbReference>
<evidence type="ECO:0000256" key="4">
    <source>
        <dbReference type="SAM" id="MobiDB-lite"/>
    </source>
</evidence>
<organism evidence="6 7">
    <name type="scientific">Acipenser ruthenus</name>
    <name type="common">Sterlet sturgeon</name>
    <dbReference type="NCBI Taxonomy" id="7906"/>
    <lineage>
        <taxon>Eukaryota</taxon>
        <taxon>Metazoa</taxon>
        <taxon>Chordata</taxon>
        <taxon>Craniata</taxon>
        <taxon>Vertebrata</taxon>
        <taxon>Euteleostomi</taxon>
        <taxon>Actinopterygii</taxon>
        <taxon>Chondrostei</taxon>
        <taxon>Acipenseriformes</taxon>
        <taxon>Acipenseridae</taxon>
        <taxon>Acipenser</taxon>
    </lineage>
</organism>
<gene>
    <name evidence="6" type="ORF">EOD39_5222</name>
</gene>
<evidence type="ECO:0000259" key="5">
    <source>
        <dbReference type="PROSITE" id="PS50055"/>
    </source>
</evidence>
<keyword evidence="2" id="KW-0378">Hydrolase</keyword>
<feature type="region of interest" description="Disordered" evidence="4">
    <location>
        <begin position="215"/>
        <end position="286"/>
    </location>
</feature>
<dbReference type="EMBL" id="SCEB01214692">
    <property type="protein sequence ID" value="RXM33774.1"/>
    <property type="molecule type" value="Genomic_DNA"/>
</dbReference>
<dbReference type="SMART" id="SM00194">
    <property type="entry name" value="PTPc"/>
    <property type="match status" value="1"/>
</dbReference>
<comment type="caution">
    <text evidence="6">The sequence shown here is derived from an EMBL/GenBank/DDBJ whole genome shotgun (WGS) entry which is preliminary data.</text>
</comment>
<dbReference type="EC" id="3.1.3.48" evidence="1"/>
<keyword evidence="6" id="KW-0675">Receptor</keyword>